<sequence>MGDEAILLLFDEEHPCWDEETVRLAGEDSEGLKRLERSGLLEKRENIYILTEMGRKAYIDLCKGQFVEANPGMAPEKPSDQRRSLWRTRLQVLLDKSFIARWGLKEFHPGIALEYVPGLKGEEIVSLKGCDLKWTYLSNPEVQRIKAHFSVTGLKARELKPHSLDEIRMWLEENNISRECFTVDLLFLSRYDFAYYVQFPKHPNDRLGLVNADRFFFFKACPPFKDNLRNFVETIGQVHLYLMNQRHMHLPGYFDLDLADQDSLSWITWITETEEEALSLAGCFKPFGQSLIEPAKPMDIWIISTEKLKEIREKQETLFDLFSMIAHPVARTV</sequence>
<evidence type="ECO:0000313" key="1">
    <source>
        <dbReference type="EMBL" id="SIN62026.1"/>
    </source>
</evidence>
<proteinExistence type="predicted"/>
<protein>
    <recommendedName>
        <fullName evidence="3">Winged helix-turn-helix domain-containing protein</fullName>
    </recommendedName>
</protein>
<name>A0ABY1JAG8_9BACT</name>
<keyword evidence="2" id="KW-1185">Reference proteome</keyword>
<dbReference type="Proteomes" id="UP000185093">
    <property type="component" value="Unassembled WGS sequence"/>
</dbReference>
<evidence type="ECO:0008006" key="3">
    <source>
        <dbReference type="Google" id="ProtNLM"/>
    </source>
</evidence>
<organism evidence="1 2">
    <name type="scientific">Acetomicrobium flavidum</name>
    <dbReference type="NCBI Taxonomy" id="49896"/>
    <lineage>
        <taxon>Bacteria</taxon>
        <taxon>Thermotogati</taxon>
        <taxon>Synergistota</taxon>
        <taxon>Synergistia</taxon>
        <taxon>Synergistales</taxon>
        <taxon>Acetomicrobiaceae</taxon>
        <taxon>Acetomicrobium</taxon>
    </lineage>
</organism>
<gene>
    <name evidence="1" type="ORF">SAMN05444368_0067</name>
</gene>
<evidence type="ECO:0000313" key="2">
    <source>
        <dbReference type="Proteomes" id="UP000185093"/>
    </source>
</evidence>
<comment type="caution">
    <text evidence="1">The sequence shown here is derived from an EMBL/GenBank/DDBJ whole genome shotgun (WGS) entry which is preliminary data.</text>
</comment>
<dbReference type="RefSeq" id="WP_074198928.1">
    <property type="nucleotide sequence ID" value="NZ_FSQZ01000001.1"/>
</dbReference>
<accession>A0ABY1JAG8</accession>
<reference evidence="1 2" key="1">
    <citation type="submission" date="2016-11" db="EMBL/GenBank/DDBJ databases">
        <authorList>
            <person name="Varghese N."/>
            <person name="Submissions S."/>
        </authorList>
    </citation>
    <scope>NUCLEOTIDE SEQUENCE [LARGE SCALE GENOMIC DNA]</scope>
    <source>
        <strain evidence="1 2">DSM 20664</strain>
    </source>
</reference>
<dbReference type="EMBL" id="FSQZ01000001">
    <property type="protein sequence ID" value="SIN62026.1"/>
    <property type="molecule type" value="Genomic_DNA"/>
</dbReference>